<evidence type="ECO:0000313" key="8">
    <source>
        <dbReference type="Proteomes" id="UP000295707"/>
    </source>
</evidence>
<evidence type="ECO:0000313" key="7">
    <source>
        <dbReference type="EMBL" id="TCK19046.1"/>
    </source>
</evidence>
<feature type="transmembrane region" description="Helical" evidence="6">
    <location>
        <begin position="113"/>
        <end position="130"/>
    </location>
</feature>
<evidence type="ECO:0000256" key="5">
    <source>
        <dbReference type="ARBA" id="ARBA00023136"/>
    </source>
</evidence>
<gene>
    <name evidence="7" type="ORF">DFR30_2339</name>
</gene>
<dbReference type="InterPro" id="IPR050833">
    <property type="entry name" value="Poly_Biosynth_Transport"/>
</dbReference>
<proteinExistence type="predicted"/>
<evidence type="ECO:0000256" key="6">
    <source>
        <dbReference type="SAM" id="Phobius"/>
    </source>
</evidence>
<evidence type="ECO:0000256" key="4">
    <source>
        <dbReference type="ARBA" id="ARBA00022989"/>
    </source>
</evidence>
<keyword evidence="2" id="KW-1003">Cell membrane</keyword>
<keyword evidence="5 6" id="KW-0472">Membrane</keyword>
<dbReference type="Pfam" id="PF13440">
    <property type="entry name" value="Polysacc_synt_3"/>
    <property type="match status" value="1"/>
</dbReference>
<name>A0A4V2PH22_9GAMM</name>
<dbReference type="AlphaFoldDB" id="A0A4V2PH22"/>
<comment type="subcellular location">
    <subcellularLocation>
        <location evidence="1">Cell membrane</location>
        <topology evidence="1">Multi-pass membrane protein</topology>
    </subcellularLocation>
</comment>
<feature type="transmembrane region" description="Helical" evidence="6">
    <location>
        <begin position="291"/>
        <end position="309"/>
    </location>
</feature>
<feature type="transmembrane region" description="Helical" evidence="6">
    <location>
        <begin position="357"/>
        <end position="375"/>
    </location>
</feature>
<evidence type="ECO:0000256" key="3">
    <source>
        <dbReference type="ARBA" id="ARBA00022692"/>
    </source>
</evidence>
<accession>A0A4V2PH22</accession>
<sequence>MKRRLLVHFSYVTVSRYVAELFFLARGLTVAHILGPSTFGVWSAMRMLNQFSNIANLGASDGMFQRAPYADAAGNPNAAQRFREVASGINVATALIAACTLAAIAAFKHPDAPVSWWLLFAGVVFLTQTYRFNIWLLNSWRMFGLSSIFTIQFAVLSTAAGILGAWQFGLDGFLVALLLSYGITLGTAIALGPPFPRPGWSLATAKELIGTGFPILASGLLMVLLWTTDRLLIWIHLGEKDLGIYTIQSYFTGAMLLIPTAIMSVLRPHLMEALGARTTKTQLVPVMEKGAMLFAQIMWPLVGMAYLIIHLPIRWILPDYAGAIEPGRILMFLTFVTMLGTIPATFLISLGHQKSLLAIRCTSVAVAVFAVTYSLNQGGSYEQIAMATGLGLFTSTALVMAAVFRALKIPGRSRLRYAGWNIGMLVLLAATLALAEWLLPDRPDSWQQDLSSTAGRCAVLLTVATPFLYFIIRKTTTMQLD</sequence>
<comment type="caution">
    <text evidence="7">The sequence shown here is derived from an EMBL/GenBank/DDBJ whole genome shotgun (WGS) entry which is preliminary data.</text>
</comment>
<dbReference type="PANTHER" id="PTHR30250:SF11">
    <property type="entry name" value="O-ANTIGEN TRANSPORTER-RELATED"/>
    <property type="match status" value="1"/>
</dbReference>
<dbReference type="EMBL" id="SMFX01000001">
    <property type="protein sequence ID" value="TCK19046.1"/>
    <property type="molecule type" value="Genomic_DNA"/>
</dbReference>
<keyword evidence="4 6" id="KW-1133">Transmembrane helix</keyword>
<feature type="transmembrane region" description="Helical" evidence="6">
    <location>
        <begin position="208"/>
        <end position="227"/>
    </location>
</feature>
<keyword evidence="3 6" id="KW-0812">Transmembrane</keyword>
<feature type="transmembrane region" description="Helical" evidence="6">
    <location>
        <begin position="387"/>
        <end position="407"/>
    </location>
</feature>
<feature type="transmembrane region" description="Helical" evidence="6">
    <location>
        <begin position="85"/>
        <end position="107"/>
    </location>
</feature>
<feature type="transmembrane region" description="Helical" evidence="6">
    <location>
        <begin position="172"/>
        <end position="196"/>
    </location>
</feature>
<dbReference type="PANTHER" id="PTHR30250">
    <property type="entry name" value="PST FAMILY PREDICTED COLANIC ACID TRANSPORTER"/>
    <property type="match status" value="1"/>
</dbReference>
<organism evidence="7 8">
    <name type="scientific">Thiogranum longum</name>
    <dbReference type="NCBI Taxonomy" id="1537524"/>
    <lineage>
        <taxon>Bacteria</taxon>
        <taxon>Pseudomonadati</taxon>
        <taxon>Pseudomonadota</taxon>
        <taxon>Gammaproteobacteria</taxon>
        <taxon>Chromatiales</taxon>
        <taxon>Ectothiorhodospiraceae</taxon>
        <taxon>Thiogranum</taxon>
    </lineage>
</organism>
<feature type="transmembrane region" description="Helical" evidence="6">
    <location>
        <begin position="247"/>
        <end position="270"/>
    </location>
</feature>
<evidence type="ECO:0000256" key="1">
    <source>
        <dbReference type="ARBA" id="ARBA00004651"/>
    </source>
</evidence>
<feature type="transmembrane region" description="Helical" evidence="6">
    <location>
        <begin position="329"/>
        <end position="350"/>
    </location>
</feature>
<dbReference type="GO" id="GO:0005886">
    <property type="term" value="C:plasma membrane"/>
    <property type="evidence" value="ECO:0007669"/>
    <property type="project" value="UniProtKB-SubCell"/>
</dbReference>
<dbReference type="RefSeq" id="WP_165869189.1">
    <property type="nucleotide sequence ID" value="NZ_SMFX01000001.1"/>
</dbReference>
<dbReference type="Proteomes" id="UP000295707">
    <property type="component" value="Unassembled WGS sequence"/>
</dbReference>
<feature type="transmembrane region" description="Helical" evidence="6">
    <location>
        <begin position="419"/>
        <end position="439"/>
    </location>
</feature>
<evidence type="ECO:0000256" key="2">
    <source>
        <dbReference type="ARBA" id="ARBA00022475"/>
    </source>
</evidence>
<reference evidence="7 8" key="1">
    <citation type="submission" date="2019-03" db="EMBL/GenBank/DDBJ databases">
        <title>Genomic Encyclopedia of Type Strains, Phase IV (KMG-IV): sequencing the most valuable type-strain genomes for metagenomic binning, comparative biology and taxonomic classification.</title>
        <authorList>
            <person name="Goeker M."/>
        </authorList>
    </citation>
    <scope>NUCLEOTIDE SEQUENCE [LARGE SCALE GENOMIC DNA]</scope>
    <source>
        <strain evidence="7 8">DSM 19610</strain>
    </source>
</reference>
<keyword evidence="8" id="KW-1185">Reference proteome</keyword>
<protein>
    <submittedName>
        <fullName evidence="7">O-antigen/teichoic acid export membrane protein</fullName>
    </submittedName>
</protein>
<feature type="transmembrane region" description="Helical" evidence="6">
    <location>
        <begin position="451"/>
        <end position="472"/>
    </location>
</feature>
<feature type="transmembrane region" description="Helical" evidence="6">
    <location>
        <begin position="142"/>
        <end position="166"/>
    </location>
</feature>